<comment type="caution">
    <text evidence="2">The sequence shown here is derived from an EMBL/GenBank/DDBJ whole genome shotgun (WGS) entry which is preliminary data.</text>
</comment>
<protein>
    <submittedName>
        <fullName evidence="2">Uncharacterized protein</fullName>
    </submittedName>
</protein>
<dbReference type="OMA" id="LMHEWEL"/>
<evidence type="ECO:0000313" key="2">
    <source>
        <dbReference type="EMBL" id="CDO69407.1"/>
    </source>
</evidence>
<dbReference type="InterPro" id="IPR041078">
    <property type="entry name" value="Plavaka"/>
</dbReference>
<dbReference type="OrthoDB" id="3208495at2759"/>
<name>A0A060S4P2_PYCCI</name>
<accession>A0A060S4P2</accession>
<dbReference type="Proteomes" id="UP000029665">
    <property type="component" value="Unassembled WGS sequence"/>
</dbReference>
<feature type="compositionally biased region" description="Basic and acidic residues" evidence="1">
    <location>
        <begin position="49"/>
        <end position="58"/>
    </location>
</feature>
<dbReference type="EMBL" id="CCBP010000043">
    <property type="protein sequence ID" value="CDO69407.1"/>
    <property type="molecule type" value="Genomic_DNA"/>
</dbReference>
<dbReference type="AlphaFoldDB" id="A0A060S4P2"/>
<dbReference type="STRING" id="5643.A0A060S4P2"/>
<feature type="compositionally biased region" description="Polar residues" evidence="1">
    <location>
        <begin position="234"/>
        <end position="244"/>
    </location>
</feature>
<dbReference type="HOGENOM" id="CLU_002498_1_0_1"/>
<feature type="region of interest" description="Disordered" evidence="1">
    <location>
        <begin position="44"/>
        <end position="183"/>
    </location>
</feature>
<gene>
    <name evidence="2" type="ORF">BN946_scf184791.g2</name>
</gene>
<evidence type="ECO:0000256" key="1">
    <source>
        <dbReference type="SAM" id="MobiDB-lite"/>
    </source>
</evidence>
<proteinExistence type="predicted"/>
<feature type="region of interest" description="Disordered" evidence="1">
    <location>
        <begin position="196"/>
        <end position="244"/>
    </location>
</feature>
<reference evidence="2" key="1">
    <citation type="submission" date="2014-01" db="EMBL/GenBank/DDBJ databases">
        <title>The genome of the white-rot fungus Pycnoporus cinnabarinus: a basidiomycete model with a versatile arsenal for lignocellulosic biomass breakdown.</title>
        <authorList>
            <person name="Levasseur A."/>
            <person name="Lomascolo A."/>
            <person name="Ruiz-Duenas F.J."/>
            <person name="Uzan E."/>
            <person name="Piumi F."/>
            <person name="Kues U."/>
            <person name="Ram A.F.J."/>
            <person name="Murat C."/>
            <person name="Haon M."/>
            <person name="Benoit I."/>
            <person name="Arfi Y."/>
            <person name="Chevret D."/>
            <person name="Drula E."/>
            <person name="Kwon M.J."/>
            <person name="Gouret P."/>
            <person name="Lesage-Meessen L."/>
            <person name="Lombard V."/>
            <person name="Mariette J."/>
            <person name="Noirot C."/>
            <person name="Park J."/>
            <person name="Patyshakuliyeva A."/>
            <person name="Wieneger R.A.B."/>
            <person name="Wosten H.A.B."/>
            <person name="Martin F."/>
            <person name="Coutinho P.M."/>
            <person name="de Vries R."/>
            <person name="Martinez A.T."/>
            <person name="Klopp C."/>
            <person name="Pontarotti P."/>
            <person name="Henrissat B."/>
            <person name="Record E."/>
        </authorList>
    </citation>
    <scope>NUCLEOTIDE SEQUENCE [LARGE SCALE GENOMIC DNA]</scope>
    <source>
        <strain evidence="2">BRFM137</strain>
    </source>
</reference>
<dbReference type="Pfam" id="PF18759">
    <property type="entry name" value="Plavaka"/>
    <property type="match status" value="1"/>
</dbReference>
<organism evidence="2 3">
    <name type="scientific">Pycnoporus cinnabarinus</name>
    <name type="common">Cinnabar-red polypore</name>
    <name type="synonym">Trametes cinnabarina</name>
    <dbReference type="NCBI Taxonomy" id="5643"/>
    <lineage>
        <taxon>Eukaryota</taxon>
        <taxon>Fungi</taxon>
        <taxon>Dikarya</taxon>
        <taxon>Basidiomycota</taxon>
        <taxon>Agaricomycotina</taxon>
        <taxon>Agaricomycetes</taxon>
        <taxon>Polyporales</taxon>
        <taxon>Polyporaceae</taxon>
        <taxon>Trametes</taxon>
    </lineage>
</organism>
<feature type="compositionally biased region" description="Pro residues" evidence="1">
    <location>
        <begin position="164"/>
        <end position="173"/>
    </location>
</feature>
<sequence length="760" mass="84384">MTFTCECGHFGSDDLRGFARHQATCQGRRLNQLNALIQFRTKGRGLSGRSRERKRDEMGDLVDGQGTSGLDIRESTVEAQLPASGSEYQPPPLSCERAESLPPAGPDIAGPSSTTGRRPLRANRAQLPSRYHDFLPHGPSPLPPRRSPTPIEPPQGPCSSTAFPLPPPTPPASSTPQITRTKPNRFGLIREYVGELPLNDPDDELPLSALLDTDMDNDSDHNTTSSPMPLLGPSGTSPSVTGNSPLLSSTGVALTSASKSAIIAPYPNMSSYLLGNWFWNGSRVKSLGDRDSLLNDVILHKDFDREEVRGIVWSKIDKDLASGASSLLTSEDGWQHTDVTISVPLGKGADVPSRTFTISGLSFRPLEKVVKRVCESEASARFHYHPFRLLWQPPPIPSSSEDLPPLEDVYGELYTSKVFRDAYEELQQSPREPGCDLPRAIIALMPWSDSTHLADFGTASLWPVYMQFGNQSKDDRAKPTAHACHHVAYIPKLPDEIQDFIHGFLEREGINPLLAHCRRELMQAIWSLLLSDKFVAACRHGIVVKCYDGITRRLYIRIFTYSADYPEKVLLATVRDMGNCPCPRCLVPKEKIAELGTSRDQDSRVRLMRRDDRARQTTVQRARNLILEKGLGVNSSAVEALLKPQSLVPTSNAFSDRLGPDIVPNFHSLFVPDLMHEWELGVWKGLMTHIVRILHAAKGGATREFNARFRRVPTFGRDVIRHFDTNMAEMKQFAAHDFEDLGPLLALYHHHLVFSHASTS</sequence>
<evidence type="ECO:0000313" key="3">
    <source>
        <dbReference type="Proteomes" id="UP000029665"/>
    </source>
</evidence>
<keyword evidence="3" id="KW-1185">Reference proteome</keyword>
<feature type="compositionally biased region" description="Pro residues" evidence="1">
    <location>
        <begin position="138"/>
        <end position="156"/>
    </location>
</feature>